<feature type="compositionally biased region" description="Polar residues" evidence="1">
    <location>
        <begin position="17"/>
        <end position="38"/>
    </location>
</feature>
<dbReference type="WBParaSite" id="sdigi.contig285.g7069.t1">
    <property type="protein sequence ID" value="sdigi.contig285.g7069.t1"/>
    <property type="gene ID" value="sdigi.contig285.g7069"/>
</dbReference>
<organism evidence="2 3">
    <name type="scientific">Setaria digitata</name>
    <dbReference type="NCBI Taxonomy" id="48799"/>
    <lineage>
        <taxon>Eukaryota</taxon>
        <taxon>Metazoa</taxon>
        <taxon>Ecdysozoa</taxon>
        <taxon>Nematoda</taxon>
        <taxon>Chromadorea</taxon>
        <taxon>Rhabditida</taxon>
        <taxon>Spirurina</taxon>
        <taxon>Spiruromorpha</taxon>
        <taxon>Filarioidea</taxon>
        <taxon>Setariidae</taxon>
        <taxon>Setaria</taxon>
    </lineage>
</organism>
<evidence type="ECO:0000313" key="2">
    <source>
        <dbReference type="Proteomes" id="UP000887581"/>
    </source>
</evidence>
<feature type="compositionally biased region" description="Basic and acidic residues" evidence="1">
    <location>
        <begin position="1"/>
        <end position="15"/>
    </location>
</feature>
<evidence type="ECO:0000256" key="1">
    <source>
        <dbReference type="SAM" id="MobiDB-lite"/>
    </source>
</evidence>
<dbReference type="AlphaFoldDB" id="A0A915PNG4"/>
<dbReference type="Proteomes" id="UP000887581">
    <property type="component" value="Unplaced"/>
</dbReference>
<evidence type="ECO:0000313" key="3">
    <source>
        <dbReference type="WBParaSite" id="sdigi.contig285.g7069.t1"/>
    </source>
</evidence>
<name>A0A915PNG4_9BILA</name>
<protein>
    <submittedName>
        <fullName evidence="3">Uncharacterized protein</fullName>
    </submittedName>
</protein>
<keyword evidence="2" id="KW-1185">Reference proteome</keyword>
<proteinExistence type="predicted"/>
<feature type="region of interest" description="Disordered" evidence="1">
    <location>
        <begin position="1"/>
        <end position="43"/>
    </location>
</feature>
<sequence>MKKLRDTRSQLRKENVPVSSALYTSTYRQAQNSGPKNPQNEDRPILRLHLNGKSLEGGWAGLRGLAGGS</sequence>
<accession>A0A915PNG4</accession>
<reference evidence="3" key="1">
    <citation type="submission" date="2022-11" db="UniProtKB">
        <authorList>
            <consortium name="WormBaseParasite"/>
        </authorList>
    </citation>
    <scope>IDENTIFICATION</scope>
</reference>